<organism evidence="3 4">
    <name type="scientific">Somion occarium</name>
    <dbReference type="NCBI Taxonomy" id="3059160"/>
    <lineage>
        <taxon>Eukaryota</taxon>
        <taxon>Fungi</taxon>
        <taxon>Dikarya</taxon>
        <taxon>Basidiomycota</taxon>
        <taxon>Agaricomycotina</taxon>
        <taxon>Agaricomycetes</taxon>
        <taxon>Polyporales</taxon>
        <taxon>Cerrenaceae</taxon>
        <taxon>Somion</taxon>
    </lineage>
</organism>
<dbReference type="Gene3D" id="1.10.510.10">
    <property type="entry name" value="Transferase(Phosphotransferase) domain 1"/>
    <property type="match status" value="1"/>
</dbReference>
<gene>
    <name evidence="3" type="ORF">GFSPODELE1_LOCUS5745</name>
</gene>
<feature type="compositionally biased region" description="Low complexity" evidence="1">
    <location>
        <begin position="665"/>
        <end position="677"/>
    </location>
</feature>
<dbReference type="EMBL" id="OZ037947">
    <property type="protein sequence ID" value="CAL1706167.1"/>
    <property type="molecule type" value="Genomic_DNA"/>
</dbReference>
<dbReference type="SMART" id="SM00220">
    <property type="entry name" value="S_TKc"/>
    <property type="match status" value="1"/>
</dbReference>
<evidence type="ECO:0000259" key="2">
    <source>
        <dbReference type="PROSITE" id="PS50011"/>
    </source>
</evidence>
<feature type="compositionally biased region" description="Basic and acidic residues" evidence="1">
    <location>
        <begin position="684"/>
        <end position="695"/>
    </location>
</feature>
<reference evidence="4" key="1">
    <citation type="submission" date="2024-04" db="EMBL/GenBank/DDBJ databases">
        <authorList>
            <person name="Shaw F."/>
            <person name="Minotto A."/>
        </authorList>
    </citation>
    <scope>NUCLEOTIDE SEQUENCE [LARGE SCALE GENOMIC DNA]</scope>
</reference>
<keyword evidence="4" id="KW-1185">Reference proteome</keyword>
<dbReference type="InterPro" id="IPR011009">
    <property type="entry name" value="Kinase-like_dom_sf"/>
</dbReference>
<protein>
    <recommendedName>
        <fullName evidence="2">Protein kinase domain-containing protein</fullName>
    </recommendedName>
</protein>
<dbReference type="SUPFAM" id="SSF56112">
    <property type="entry name" value="Protein kinase-like (PK-like)"/>
    <property type="match status" value="1"/>
</dbReference>
<feature type="domain" description="Protein kinase" evidence="2">
    <location>
        <begin position="113"/>
        <end position="456"/>
    </location>
</feature>
<evidence type="ECO:0000313" key="3">
    <source>
        <dbReference type="EMBL" id="CAL1706167.1"/>
    </source>
</evidence>
<proteinExistence type="predicted"/>
<feature type="compositionally biased region" description="Polar residues" evidence="1">
    <location>
        <begin position="835"/>
        <end position="844"/>
    </location>
</feature>
<feature type="region of interest" description="Disordered" evidence="1">
    <location>
        <begin position="625"/>
        <end position="725"/>
    </location>
</feature>
<feature type="compositionally biased region" description="Polar residues" evidence="1">
    <location>
        <begin position="625"/>
        <end position="644"/>
    </location>
</feature>
<dbReference type="PROSITE" id="PS50011">
    <property type="entry name" value="PROTEIN_KINASE_DOM"/>
    <property type="match status" value="1"/>
</dbReference>
<evidence type="ECO:0000313" key="4">
    <source>
        <dbReference type="Proteomes" id="UP001497453"/>
    </source>
</evidence>
<dbReference type="InterPro" id="IPR000719">
    <property type="entry name" value="Prot_kinase_dom"/>
</dbReference>
<dbReference type="Proteomes" id="UP001497453">
    <property type="component" value="Chromosome 4"/>
</dbReference>
<sequence>MQTPRWGWTLYSSLQFASIAFPRCLLDSERSSCKLTCKCSELVAPHSRLCLSVFVNKDTQPPPLSSEVALCLLFASKARNVPQQSSTTSISPFTQMVHGEAELSELERQLEYARRTSRYPPTSFGEMEGFYHLEPAEHFWRNVQPFLTEQGYLLKPRYHIDWVPSWYETKKKPHKCKDGHVLIRPQIIDAVRTSDGTEVALKKLQSSTGWRELEIARLFSSEPRRSDLRNHCIPILDIIELPGEDISILVMPKLMHVNRPKWRTVGEILEFCEQTIEGLQFMHEHLVAHRNPTCKNILSDSKAKPINSKSLFSLAQSLRYGLRSVLFSSIANTPRYYFIDFGLSRRYERDGVPYLDPPVGGDDETLPEWRWGDPEMESDPFAADIYHLGNIFRVEFLEQYTNIKFLEHLIWDMIHPSPAHRPTMDEVARTFKDIMLELPENVKRSRSVKKDEHPVAQVLRDTHHLACTSTRIWRHRGDPSSCSPMVVPTRVERLSIVSSPDTGIRSGIVQDAQMTRSEENTIQPFSLQRSASNRSHPLIAREKPLPQIPCDNPLQDQVISPTLSSMNAPACLQEYTSSSWSSTRLKYSRPMNRKHTRQFTKHVTNYSDAEKHMRTIEEGAVPTQTSIDAPHNTTRGTMCRTSEPQYRKARPNRRAFPVEERSRSRNSYNMNRSNSTSAVPTRDILSREADPRHLSPAEPNSFKGTPVLKRSSYHVTPSNHDISMRKDDSLKQHNHGLSASKFHGQSQLSSGSYNSHAACLTASPYCVPSIRPYPIPTSSVVGNGYDQHQNMGKGIQVRHDNSNLSALRVSKLDDYVSQSTIGTYLYGHTRRSFPRTNVPTSTPSCDGGIGRKPTS</sequence>
<name>A0ABP1DHP8_9APHY</name>
<accession>A0ABP1DHP8</accession>
<evidence type="ECO:0000256" key="1">
    <source>
        <dbReference type="SAM" id="MobiDB-lite"/>
    </source>
</evidence>
<feature type="region of interest" description="Disordered" evidence="1">
    <location>
        <begin position="835"/>
        <end position="855"/>
    </location>
</feature>